<feature type="region of interest" description="Disordered" evidence="1">
    <location>
        <begin position="100"/>
        <end position="134"/>
    </location>
</feature>
<sequence length="134" mass="14720">MALHAPCMLHVNGSGNAYRRDSLDAEIPCNACSAAHLVPAGGETSEPDQSVPQPPDNTTMDCPKDWSPWRSEREPTIHVVGSSNSRNPWEQPIYTYPTAGGTSYQHTEVNSFGGSSSSYPSHDDKVYRPHFEYP</sequence>
<feature type="compositionally biased region" description="Low complexity" evidence="1">
    <location>
        <begin position="111"/>
        <end position="120"/>
    </location>
</feature>
<accession>A0ABR2G4N0</accession>
<proteinExistence type="predicted"/>
<keyword evidence="3" id="KW-1185">Reference proteome</keyword>
<dbReference type="EMBL" id="JBBPBM010000003">
    <property type="protein sequence ID" value="KAK8594037.1"/>
    <property type="molecule type" value="Genomic_DNA"/>
</dbReference>
<organism evidence="2 3">
    <name type="scientific">Hibiscus sabdariffa</name>
    <name type="common">roselle</name>
    <dbReference type="NCBI Taxonomy" id="183260"/>
    <lineage>
        <taxon>Eukaryota</taxon>
        <taxon>Viridiplantae</taxon>
        <taxon>Streptophyta</taxon>
        <taxon>Embryophyta</taxon>
        <taxon>Tracheophyta</taxon>
        <taxon>Spermatophyta</taxon>
        <taxon>Magnoliopsida</taxon>
        <taxon>eudicotyledons</taxon>
        <taxon>Gunneridae</taxon>
        <taxon>Pentapetalae</taxon>
        <taxon>rosids</taxon>
        <taxon>malvids</taxon>
        <taxon>Malvales</taxon>
        <taxon>Malvaceae</taxon>
        <taxon>Malvoideae</taxon>
        <taxon>Hibiscus</taxon>
    </lineage>
</organism>
<feature type="compositionally biased region" description="Polar residues" evidence="1">
    <location>
        <begin position="47"/>
        <end position="60"/>
    </location>
</feature>
<evidence type="ECO:0000313" key="3">
    <source>
        <dbReference type="Proteomes" id="UP001472677"/>
    </source>
</evidence>
<feature type="region of interest" description="Disordered" evidence="1">
    <location>
        <begin position="38"/>
        <end position="72"/>
    </location>
</feature>
<protein>
    <submittedName>
        <fullName evidence="2">Uncharacterized protein</fullName>
    </submittedName>
</protein>
<name>A0ABR2G4N0_9ROSI</name>
<feature type="compositionally biased region" description="Basic and acidic residues" evidence="1">
    <location>
        <begin position="121"/>
        <end position="134"/>
    </location>
</feature>
<gene>
    <name evidence="2" type="ORF">V6N12_046108</name>
</gene>
<evidence type="ECO:0000313" key="2">
    <source>
        <dbReference type="EMBL" id="KAK8594037.1"/>
    </source>
</evidence>
<evidence type="ECO:0000256" key="1">
    <source>
        <dbReference type="SAM" id="MobiDB-lite"/>
    </source>
</evidence>
<feature type="compositionally biased region" description="Polar residues" evidence="1">
    <location>
        <begin position="100"/>
        <end position="110"/>
    </location>
</feature>
<comment type="caution">
    <text evidence="2">The sequence shown here is derived from an EMBL/GenBank/DDBJ whole genome shotgun (WGS) entry which is preliminary data.</text>
</comment>
<dbReference type="Proteomes" id="UP001472677">
    <property type="component" value="Unassembled WGS sequence"/>
</dbReference>
<reference evidence="2 3" key="1">
    <citation type="journal article" date="2024" name="G3 (Bethesda)">
        <title>Genome assembly of Hibiscus sabdariffa L. provides insights into metabolisms of medicinal natural products.</title>
        <authorList>
            <person name="Kim T."/>
        </authorList>
    </citation>
    <scope>NUCLEOTIDE SEQUENCE [LARGE SCALE GENOMIC DNA]</scope>
    <source>
        <strain evidence="2">TK-2024</strain>
        <tissue evidence="2">Old leaves</tissue>
    </source>
</reference>